<accession>A0ABP3G1C2</accession>
<feature type="domain" description="Outer membrane channel protein CpnT-like N-terminal" evidence="1">
    <location>
        <begin position="175"/>
        <end position="293"/>
    </location>
</feature>
<organism evidence="2 3">
    <name type="scientific">Actinoallomurus spadix</name>
    <dbReference type="NCBI Taxonomy" id="79912"/>
    <lineage>
        <taxon>Bacteria</taxon>
        <taxon>Bacillati</taxon>
        <taxon>Actinomycetota</taxon>
        <taxon>Actinomycetes</taxon>
        <taxon>Streptosporangiales</taxon>
        <taxon>Thermomonosporaceae</taxon>
        <taxon>Actinoallomurus</taxon>
    </lineage>
</organism>
<dbReference type="Pfam" id="PF25547">
    <property type="entry name" value="WXG100_2"/>
    <property type="match status" value="1"/>
</dbReference>
<protein>
    <recommendedName>
        <fullName evidence="1">Outer membrane channel protein CpnT-like N-terminal domain-containing protein</fullName>
    </recommendedName>
</protein>
<sequence>MGTFGDDQHLKVKPGQIAAQGHGIEDACDALEAGLRALVWRLDELDRERSHYFGSPSESPWYGNDDLGHSFFHGENGSLAFREARDDLLGGTAELALTLRDHAHRVKQTAYVYAQAEHAGDVTSPAINPAFPLLLEDHGSVAERKAALTLVAGETAVSGLSQKTPTASLQWVFELLEIMVAGCTYPRGNEKAYHQAADAIDGMADVIDDVTDVTTRHVKNVSADNIGKGIDAFVESFEVLTRGRGRLTDAAKAYRGLAAYCRYFGTEVKAAKEAFEAAAVYTAALWQVVRLLPAFMPSSVLAWLAALKETERIGVALRSILTGVRARATLMGAALAGGQSLIGNTTRAMNGLPADWTSVAKTAVFGGLGGRIFASSHLALAKSAEDGSALAGFLAHRAPGQIAVNTGVGFGINVGGDVVFNHGHVDWTKDLGMAAGMAGVMSFGHVFELPVGAGRAKELRRLSEGAFGPDVAKDVTTLAGTEHLRQIDSLVRTLAEENGQPGRLPEPPQLRAWTRNALGLDDGAAITAYDVDSLNRSLAYYRQYHPDGTAPPGVRDLHRFAETSVPGRAGGEAVQELGRVLRVHDLWHPGEPFDYVRHMHRDVQVRQLARSATGVGHDAEITQSHIDATLTKIFGHRQTEVAGVGASPVDPRRTDLSILLDALDRLDPSERRHVSVTLDDIHHVIRRYWDVPPGEMPTPSDAKALARLWSTNPGRTLDPKEAMGDIAQNLLGLDHPPTPEQTRAAGHTLSLAIDLVGEDWPLVEKYFRPMERVVRLVQAEYGLEHVDPGLVRDYARDLLREHGVGVAEGSPPSGTRSLMDAALVSEFYRLHLEARNPVEHRFMLGEVARLQELIKLEWPGEEGLPRSTSFRVLEPVAEKLTGKGDPYELLKLYRKVRADTPDGMVHSIRDLAESTHAHEKAFTDWSKFDPIEYTRRNYVGERVPAHWNPPIGAEPGRWAPGHFKLRIFDEDVKMIHALFRIFREMGIHPGHFSSILDVGSGSNLYPAAAMSAFLRPGGHITRLVYEGNSQEIAYNEVMYDFEGDGIYHGEDRYGIPQEIDTRAIWQNWRPIFKEGGAQYFPDHPANFEDADLKALRRSVVVPGDIFTLPETMRADAAVEFFAGDSMSTDPDVAFAFRSKIIDAVRPGGVVVIGNVLNLPKSKGSGAGEGYTAGEGTLFPNTAYDRARWERFLDDHPRVESYQIFETRGDQQFSAGEEGLGLVVIKLKP</sequence>
<dbReference type="EMBL" id="BAAABM010000016">
    <property type="protein sequence ID" value="GAA0330660.1"/>
    <property type="molecule type" value="Genomic_DNA"/>
</dbReference>
<reference evidence="3" key="1">
    <citation type="journal article" date="2019" name="Int. J. Syst. Evol. Microbiol.">
        <title>The Global Catalogue of Microorganisms (GCM) 10K type strain sequencing project: providing services to taxonomists for standard genome sequencing and annotation.</title>
        <authorList>
            <consortium name="The Broad Institute Genomics Platform"/>
            <consortium name="The Broad Institute Genome Sequencing Center for Infectious Disease"/>
            <person name="Wu L."/>
            <person name="Ma J."/>
        </authorList>
    </citation>
    <scope>NUCLEOTIDE SEQUENCE [LARGE SCALE GENOMIC DNA]</scope>
    <source>
        <strain evidence="3">JCM 3146</strain>
    </source>
</reference>
<dbReference type="Proteomes" id="UP001501822">
    <property type="component" value="Unassembled WGS sequence"/>
</dbReference>
<name>A0ABP3G1C2_9ACTN</name>
<dbReference type="InterPro" id="IPR057746">
    <property type="entry name" value="CpnT-like_N"/>
</dbReference>
<evidence type="ECO:0000313" key="2">
    <source>
        <dbReference type="EMBL" id="GAA0330660.1"/>
    </source>
</evidence>
<comment type="caution">
    <text evidence="2">The sequence shown here is derived from an EMBL/GenBank/DDBJ whole genome shotgun (WGS) entry which is preliminary data.</text>
</comment>
<evidence type="ECO:0000313" key="3">
    <source>
        <dbReference type="Proteomes" id="UP001501822"/>
    </source>
</evidence>
<gene>
    <name evidence="2" type="ORF">GCM10010151_20600</name>
</gene>
<keyword evidence="3" id="KW-1185">Reference proteome</keyword>
<proteinExistence type="predicted"/>
<evidence type="ECO:0000259" key="1">
    <source>
        <dbReference type="Pfam" id="PF25547"/>
    </source>
</evidence>